<evidence type="ECO:0000256" key="10">
    <source>
        <dbReference type="ARBA" id="ARBA00023268"/>
    </source>
</evidence>
<keyword evidence="15" id="KW-0472">Membrane</keyword>
<dbReference type="GO" id="GO:0008955">
    <property type="term" value="F:peptidoglycan glycosyltransferase activity"/>
    <property type="evidence" value="ECO:0007669"/>
    <property type="project" value="UniProtKB-EC"/>
</dbReference>
<dbReference type="SUPFAM" id="SSF53955">
    <property type="entry name" value="Lysozyme-like"/>
    <property type="match status" value="1"/>
</dbReference>
<dbReference type="GO" id="GO:0071555">
    <property type="term" value="P:cell wall organization"/>
    <property type="evidence" value="ECO:0007669"/>
    <property type="project" value="UniProtKB-KW"/>
</dbReference>
<comment type="caution">
    <text evidence="18">The sequence shown here is derived from an EMBL/GenBank/DDBJ whole genome shotgun (WGS) entry which is preliminary data.</text>
</comment>
<comment type="catalytic activity">
    <reaction evidence="12">
        <text>Preferential cleavage: (Ac)2-L-Lys-D-Ala-|-D-Ala. Also transpeptidation of peptidyl-alanyl moieties that are N-acyl substituents of D-alanine.</text>
        <dbReference type="EC" id="3.4.16.4"/>
    </reaction>
</comment>
<dbReference type="AlphaFoldDB" id="A0A5M9ZKU0"/>
<evidence type="ECO:0000256" key="15">
    <source>
        <dbReference type="SAM" id="Phobius"/>
    </source>
</evidence>
<keyword evidence="9" id="KW-0573">Peptidoglycan synthesis</keyword>
<dbReference type="FunFam" id="1.10.3810.10:FF:000001">
    <property type="entry name" value="Penicillin-binding protein 1A"/>
    <property type="match status" value="1"/>
</dbReference>
<evidence type="ECO:0000256" key="12">
    <source>
        <dbReference type="ARBA" id="ARBA00034000"/>
    </source>
</evidence>
<feature type="compositionally biased region" description="Low complexity" evidence="14">
    <location>
        <begin position="732"/>
        <end position="744"/>
    </location>
</feature>
<dbReference type="Pfam" id="PF00912">
    <property type="entry name" value="Transgly"/>
    <property type="match status" value="1"/>
</dbReference>
<feature type="transmembrane region" description="Helical" evidence="15">
    <location>
        <begin position="12"/>
        <end position="39"/>
    </location>
</feature>
<dbReference type="Pfam" id="PF00905">
    <property type="entry name" value="Transpeptidase"/>
    <property type="match status" value="1"/>
</dbReference>
<gene>
    <name evidence="18" type="ORF">EMO89_09435</name>
</gene>
<dbReference type="InterPro" id="IPR023346">
    <property type="entry name" value="Lysozyme-like_dom_sf"/>
</dbReference>
<evidence type="ECO:0000256" key="3">
    <source>
        <dbReference type="ARBA" id="ARBA00022645"/>
    </source>
</evidence>
<dbReference type="Gene3D" id="1.10.3810.10">
    <property type="entry name" value="Biosynthetic peptidoglycan transglycosylase-like"/>
    <property type="match status" value="1"/>
</dbReference>
<dbReference type="PANTHER" id="PTHR32282">
    <property type="entry name" value="BINDING PROTEIN TRANSPEPTIDASE, PUTATIVE-RELATED"/>
    <property type="match status" value="1"/>
</dbReference>
<dbReference type="InterPro" id="IPR036950">
    <property type="entry name" value="PBP_transglycosylase"/>
</dbReference>
<evidence type="ECO:0000256" key="4">
    <source>
        <dbReference type="ARBA" id="ARBA00022670"/>
    </source>
</evidence>
<evidence type="ECO:0000256" key="13">
    <source>
        <dbReference type="ARBA" id="ARBA00049902"/>
    </source>
</evidence>
<comment type="similarity">
    <text evidence="2">In the N-terminal section; belongs to the glycosyltransferase 51 family.</text>
</comment>
<evidence type="ECO:0000259" key="16">
    <source>
        <dbReference type="Pfam" id="PF00905"/>
    </source>
</evidence>
<evidence type="ECO:0000256" key="2">
    <source>
        <dbReference type="ARBA" id="ARBA00007739"/>
    </source>
</evidence>
<dbReference type="PANTHER" id="PTHR32282:SF33">
    <property type="entry name" value="PEPTIDOGLYCAN GLYCOSYLTRANSFERASE"/>
    <property type="match status" value="1"/>
</dbReference>
<evidence type="ECO:0000256" key="8">
    <source>
        <dbReference type="ARBA" id="ARBA00022960"/>
    </source>
</evidence>
<feature type="domain" description="Glycosyl transferase family 51" evidence="17">
    <location>
        <begin position="78"/>
        <end position="264"/>
    </location>
</feature>
<evidence type="ECO:0000256" key="7">
    <source>
        <dbReference type="ARBA" id="ARBA00022801"/>
    </source>
</evidence>
<keyword evidence="10" id="KW-0511">Multifunctional enzyme</keyword>
<keyword evidence="3" id="KW-0121">Carboxypeptidase</keyword>
<feature type="domain" description="Penicillin-binding protein transpeptidase" evidence="16">
    <location>
        <begin position="371"/>
        <end position="650"/>
    </location>
</feature>
<organism evidence="18 19">
    <name type="scientific">Bifidobacterium tissieri</name>
    <dbReference type="NCBI Taxonomy" id="1630162"/>
    <lineage>
        <taxon>Bacteria</taxon>
        <taxon>Bacillati</taxon>
        <taxon>Actinomycetota</taxon>
        <taxon>Actinomycetes</taxon>
        <taxon>Bifidobacteriales</taxon>
        <taxon>Bifidobacteriaceae</taxon>
        <taxon>Bifidobacterium</taxon>
    </lineage>
</organism>
<protein>
    <submittedName>
        <fullName evidence="18">Penicillin-binding protein</fullName>
    </submittedName>
</protein>
<name>A0A5M9ZKU0_9BIFI</name>
<comment type="catalytic activity">
    <reaction evidence="13">
        <text>[GlcNAc-(1-&gt;4)-Mur2Ac(oyl-L-Ala-gamma-D-Glu-L-Lys-D-Ala-D-Ala)](n)-di-trans,octa-cis-undecaprenyl diphosphate + beta-D-GlcNAc-(1-&gt;4)-Mur2Ac(oyl-L-Ala-gamma-D-Glu-L-Lys-D-Ala-D-Ala)-di-trans,octa-cis-undecaprenyl diphosphate = [GlcNAc-(1-&gt;4)-Mur2Ac(oyl-L-Ala-gamma-D-Glu-L-Lys-D-Ala-D-Ala)](n+1)-di-trans,octa-cis-undecaprenyl diphosphate + di-trans,octa-cis-undecaprenyl diphosphate + H(+)</text>
        <dbReference type="Rhea" id="RHEA:23708"/>
        <dbReference type="Rhea" id="RHEA-COMP:9602"/>
        <dbReference type="Rhea" id="RHEA-COMP:9603"/>
        <dbReference type="ChEBI" id="CHEBI:15378"/>
        <dbReference type="ChEBI" id="CHEBI:58405"/>
        <dbReference type="ChEBI" id="CHEBI:60033"/>
        <dbReference type="ChEBI" id="CHEBI:78435"/>
        <dbReference type="EC" id="2.4.99.28"/>
    </reaction>
</comment>
<reference evidence="18 19" key="1">
    <citation type="journal article" date="2019" name="Syst. Appl. Microbiol.">
        <title>Characterization of Bifidobacterium species in feaces of the Egyptian fruit bat: Description of B. vespertilionis sp. nov. and B. rousetti sp. nov.</title>
        <authorList>
            <person name="Modesto M."/>
            <person name="Satti M."/>
            <person name="Watanabe K."/>
            <person name="Puglisi E."/>
            <person name="Morelli L."/>
            <person name="Huang C.-H."/>
            <person name="Liou J.-S."/>
            <person name="Miyashita M."/>
            <person name="Tamura T."/>
            <person name="Saito S."/>
            <person name="Mori K."/>
            <person name="Huang L."/>
            <person name="Sciavilla P."/>
            <person name="Sandri C."/>
            <person name="Spiezio C."/>
            <person name="Vitali F."/>
            <person name="Cavalieri D."/>
            <person name="Perpetuini G."/>
            <person name="Tofalo R."/>
            <person name="Bonetti A."/>
            <person name="Arita M."/>
            <person name="Mattarelli P."/>
        </authorList>
    </citation>
    <scope>NUCLEOTIDE SEQUENCE [LARGE SCALE GENOMIC DNA]</scope>
    <source>
        <strain evidence="18 19">RST7</strain>
    </source>
</reference>
<dbReference type="EMBL" id="RZUI01000014">
    <property type="protein sequence ID" value="KAA8828247.1"/>
    <property type="molecule type" value="Genomic_DNA"/>
</dbReference>
<dbReference type="GO" id="GO:0008658">
    <property type="term" value="F:penicillin binding"/>
    <property type="evidence" value="ECO:0007669"/>
    <property type="project" value="InterPro"/>
</dbReference>
<comment type="similarity">
    <text evidence="1">In the C-terminal section; belongs to the transpeptidase family.</text>
</comment>
<dbReference type="InterPro" id="IPR050396">
    <property type="entry name" value="Glycosyltr_51/Transpeptidase"/>
</dbReference>
<evidence type="ECO:0000256" key="14">
    <source>
        <dbReference type="SAM" id="MobiDB-lite"/>
    </source>
</evidence>
<evidence type="ECO:0000313" key="19">
    <source>
        <dbReference type="Proteomes" id="UP000412028"/>
    </source>
</evidence>
<keyword evidence="15" id="KW-1133">Transmembrane helix</keyword>
<keyword evidence="7" id="KW-0378">Hydrolase</keyword>
<dbReference type="Proteomes" id="UP000412028">
    <property type="component" value="Unassembled WGS sequence"/>
</dbReference>
<keyword evidence="8" id="KW-0133">Cell shape</keyword>
<dbReference type="InterPro" id="IPR012338">
    <property type="entry name" value="Beta-lactam/transpept-like"/>
</dbReference>
<evidence type="ECO:0000256" key="11">
    <source>
        <dbReference type="ARBA" id="ARBA00023316"/>
    </source>
</evidence>
<evidence type="ECO:0000256" key="5">
    <source>
        <dbReference type="ARBA" id="ARBA00022676"/>
    </source>
</evidence>
<dbReference type="OrthoDB" id="9766909at2"/>
<keyword evidence="11" id="KW-0961">Cell wall biogenesis/degradation</keyword>
<evidence type="ECO:0000256" key="1">
    <source>
        <dbReference type="ARBA" id="ARBA00007090"/>
    </source>
</evidence>
<evidence type="ECO:0000313" key="18">
    <source>
        <dbReference type="EMBL" id="KAA8828247.1"/>
    </source>
</evidence>
<proteinExistence type="inferred from homology"/>
<dbReference type="Gene3D" id="3.40.710.10">
    <property type="entry name" value="DD-peptidase/beta-lactamase superfamily"/>
    <property type="match status" value="1"/>
</dbReference>
<evidence type="ECO:0000256" key="6">
    <source>
        <dbReference type="ARBA" id="ARBA00022679"/>
    </source>
</evidence>
<evidence type="ECO:0000256" key="9">
    <source>
        <dbReference type="ARBA" id="ARBA00022984"/>
    </source>
</evidence>
<keyword evidence="5" id="KW-0328">Glycosyltransferase</keyword>
<sequence length="744" mass="79827">MPEKKPKTARRVFTLILAYIMFCVAGGVVASGFLLPAVMGANAMTKSLTSSLKAEDIDFDLADLPQQSRMYASDGTTVLATFYEQNRIIVPLKNISDYMQKAVVAREDHRFWDHSGIDPQGIARAFVQTYVKKGDTQGGSTLTQQYVKNILIDQALEDNDPIEAYHAQEETIARKLREMLISVELEKKYSKQEILQGYLNIAQFGKNVYGVETAAQHYFSKSASELNLVESATIAAITKNPANFDPTVNPTESEKQRNITLDLMSQWGFVDKSETDAAKKIPIADTLHVQDVSVGCQAAGNAAYFCDYAIRQIENSKVFGETLKERRQLIKQGGLNIYTTLDVNAQNSAWTAVRDNLPEDDPSGYENILAAIRPGTGEVLALAQNRTYDVNGAPGTTRTSVNYAVDYKDGGGSGFQVGSTWKPINFAAWINAGNSANEPLATSMHYSYRTIPDADGGGVFDVQNSGGGTVNPETPLQALNQSHNTTQVSMAQRIGLKSVADMAKTMGYHRADGTDITKYNPSMVIGTEPSSPLTMANVYATIAGNGVACTPIALTKVTDSAGKNYKVPSADCHQAISSEVAQTTAYAMNLNVTQGVAKDAQLSNGRKTFAKTGTSEQTQLATSGFVPQVAAFALITNAENSGVSLKGTINGVYRSSWYGADIALPTWKEFMENYLNSANIPQNNDYGNPDPNMIRASGGSSSSTTKKKSSSSTRSNSTNSNSGTSGTGGTTSGTTGTTGTTDGQ</sequence>
<accession>A0A5M9ZKU0</accession>
<dbReference type="GO" id="GO:0030288">
    <property type="term" value="C:outer membrane-bounded periplasmic space"/>
    <property type="evidence" value="ECO:0007669"/>
    <property type="project" value="TreeGrafter"/>
</dbReference>
<keyword evidence="4" id="KW-0645">Protease</keyword>
<dbReference type="GO" id="GO:0009002">
    <property type="term" value="F:serine-type D-Ala-D-Ala carboxypeptidase activity"/>
    <property type="evidence" value="ECO:0007669"/>
    <property type="project" value="UniProtKB-EC"/>
</dbReference>
<evidence type="ECO:0000259" key="17">
    <source>
        <dbReference type="Pfam" id="PF00912"/>
    </source>
</evidence>
<dbReference type="GO" id="GO:0006508">
    <property type="term" value="P:proteolysis"/>
    <property type="evidence" value="ECO:0007669"/>
    <property type="project" value="UniProtKB-KW"/>
</dbReference>
<dbReference type="SUPFAM" id="SSF56601">
    <property type="entry name" value="beta-lactamase/transpeptidase-like"/>
    <property type="match status" value="1"/>
</dbReference>
<keyword evidence="15" id="KW-0812">Transmembrane</keyword>
<feature type="region of interest" description="Disordered" evidence="14">
    <location>
        <begin position="681"/>
        <end position="744"/>
    </location>
</feature>
<dbReference type="GO" id="GO:0008360">
    <property type="term" value="P:regulation of cell shape"/>
    <property type="evidence" value="ECO:0007669"/>
    <property type="project" value="UniProtKB-KW"/>
</dbReference>
<dbReference type="GO" id="GO:0009252">
    <property type="term" value="P:peptidoglycan biosynthetic process"/>
    <property type="evidence" value="ECO:0007669"/>
    <property type="project" value="UniProtKB-KW"/>
</dbReference>
<dbReference type="InterPro" id="IPR001264">
    <property type="entry name" value="Glyco_trans_51"/>
</dbReference>
<keyword evidence="6" id="KW-0808">Transferase</keyword>
<dbReference type="InterPro" id="IPR001460">
    <property type="entry name" value="PCN-bd_Tpept"/>
</dbReference>
<feature type="compositionally biased region" description="Low complexity" evidence="14">
    <location>
        <begin position="697"/>
        <end position="724"/>
    </location>
</feature>